<name>A0A1H1LRP6_9ACTN</name>
<protein>
    <recommendedName>
        <fullName evidence="3">Alpha/beta hydrolase family protein</fullName>
    </recommendedName>
</protein>
<dbReference type="AlphaFoldDB" id="A0A1H1LRP6"/>
<keyword evidence="2" id="KW-1185">Reference proteome</keyword>
<dbReference type="SUPFAM" id="SSF53474">
    <property type="entry name" value="alpha/beta-Hydrolases"/>
    <property type="match status" value="1"/>
</dbReference>
<dbReference type="EMBL" id="LT629749">
    <property type="protein sequence ID" value="SDR77206.1"/>
    <property type="molecule type" value="Genomic_DNA"/>
</dbReference>
<evidence type="ECO:0000313" key="1">
    <source>
        <dbReference type="EMBL" id="SDR77206.1"/>
    </source>
</evidence>
<dbReference type="InterPro" id="IPR029058">
    <property type="entry name" value="AB_hydrolase_fold"/>
</dbReference>
<sequence>MTAAGPAILLLTSPLARTADVDGLRAALALVGPVTAPGWAIDRTAPDLLAAPAAEAGAALGRTSSPVVLCGVGSGAVLALRVAAEAGDRVAGLVLATGRRPSGPRPVLVLHRAAADLLPLAVLQRLHAPERLLLQTLDLVRPQDVRPLAARVPQPSRVAWGRRDPLDRWAAARLAAALPAGRLVPLDDAGPGWVARSPERLAGLVATRAPER</sequence>
<proteinExistence type="predicted"/>
<gene>
    <name evidence="1" type="ORF">SAMN04488543_0407</name>
</gene>
<dbReference type="RefSeq" id="WP_091409468.1">
    <property type="nucleotide sequence ID" value="NZ_LT629749.1"/>
</dbReference>
<accession>A0A1H1LRP6</accession>
<dbReference type="STRING" id="546871.SAMN04488543_0407"/>
<organism evidence="1 2">
    <name type="scientific">Friedmanniella luteola</name>
    <dbReference type="NCBI Taxonomy" id="546871"/>
    <lineage>
        <taxon>Bacteria</taxon>
        <taxon>Bacillati</taxon>
        <taxon>Actinomycetota</taxon>
        <taxon>Actinomycetes</taxon>
        <taxon>Propionibacteriales</taxon>
        <taxon>Nocardioidaceae</taxon>
        <taxon>Friedmanniella</taxon>
    </lineage>
</organism>
<dbReference type="OrthoDB" id="9808398at2"/>
<evidence type="ECO:0008006" key="3">
    <source>
        <dbReference type="Google" id="ProtNLM"/>
    </source>
</evidence>
<reference evidence="1 2" key="1">
    <citation type="submission" date="2016-10" db="EMBL/GenBank/DDBJ databases">
        <authorList>
            <person name="de Groot N.N."/>
        </authorList>
    </citation>
    <scope>NUCLEOTIDE SEQUENCE [LARGE SCALE GENOMIC DNA]</scope>
    <source>
        <strain evidence="1 2">DSM 21741</strain>
    </source>
</reference>
<dbReference type="Gene3D" id="3.40.50.1820">
    <property type="entry name" value="alpha/beta hydrolase"/>
    <property type="match status" value="1"/>
</dbReference>
<dbReference type="Proteomes" id="UP000199092">
    <property type="component" value="Chromosome I"/>
</dbReference>
<evidence type="ECO:0000313" key="2">
    <source>
        <dbReference type="Proteomes" id="UP000199092"/>
    </source>
</evidence>